<dbReference type="GO" id="GO:0008360">
    <property type="term" value="P:regulation of cell shape"/>
    <property type="evidence" value="ECO:0007669"/>
    <property type="project" value="UniProtKB-UniRule"/>
</dbReference>
<name>S1NE94_9ENTE</name>
<dbReference type="GO" id="GO:0005737">
    <property type="term" value="C:cytoplasm"/>
    <property type="evidence" value="ECO:0007669"/>
    <property type="project" value="UniProtKB-SubCell"/>
</dbReference>
<dbReference type="PATRIC" id="fig|1121865.3.peg.802"/>
<dbReference type="Gene3D" id="3.40.50.10680">
    <property type="entry name" value="CofD-like domains"/>
    <property type="match status" value="1"/>
</dbReference>
<dbReference type="HAMAP" id="MF_00973">
    <property type="entry name" value="Gluconeogen_factor"/>
    <property type="match status" value="1"/>
</dbReference>
<dbReference type="InterPro" id="IPR010119">
    <property type="entry name" value="Gluconeogen_factor"/>
</dbReference>
<reference evidence="3 4" key="1">
    <citation type="submission" date="2013-03" db="EMBL/GenBank/DDBJ databases">
        <title>The Genome Sequence of Enterococcus columbae ATCC_51263 (PacBio/Illumina hybrid assembly).</title>
        <authorList>
            <consortium name="The Broad Institute Genomics Platform"/>
            <consortium name="The Broad Institute Genome Sequencing Center for Infectious Disease"/>
            <person name="Earl A."/>
            <person name="Russ C."/>
            <person name="Gilmore M."/>
            <person name="Surin D."/>
            <person name="Walker B."/>
            <person name="Young S."/>
            <person name="Zeng Q."/>
            <person name="Gargeya S."/>
            <person name="Fitzgerald M."/>
            <person name="Haas B."/>
            <person name="Abouelleil A."/>
            <person name="Allen A.W."/>
            <person name="Alvarado L."/>
            <person name="Arachchi H.M."/>
            <person name="Berlin A.M."/>
            <person name="Chapman S.B."/>
            <person name="Gainer-Dewar J."/>
            <person name="Goldberg J."/>
            <person name="Griggs A."/>
            <person name="Gujja S."/>
            <person name="Hansen M."/>
            <person name="Howarth C."/>
            <person name="Imamovic A."/>
            <person name="Ireland A."/>
            <person name="Larimer J."/>
            <person name="McCowan C."/>
            <person name="Murphy C."/>
            <person name="Pearson M."/>
            <person name="Poon T.W."/>
            <person name="Priest M."/>
            <person name="Roberts A."/>
            <person name="Saif S."/>
            <person name="Shea T."/>
            <person name="Sisk P."/>
            <person name="Sykes S."/>
            <person name="Wortman J."/>
            <person name="Nusbaum C."/>
            <person name="Birren B."/>
        </authorList>
    </citation>
    <scope>NUCLEOTIDE SEQUENCE [LARGE SCALE GENOMIC DNA]</scope>
    <source>
        <strain evidence="3 4">ATCC 51263</strain>
    </source>
</reference>
<dbReference type="CDD" id="cd07187">
    <property type="entry name" value="YvcK_like"/>
    <property type="match status" value="1"/>
</dbReference>
<evidence type="ECO:0000256" key="2">
    <source>
        <dbReference type="HAMAP-Rule" id="MF_00973"/>
    </source>
</evidence>
<keyword evidence="4" id="KW-1185">Reference proteome</keyword>
<protein>
    <recommendedName>
        <fullName evidence="2">Putative gluconeogenesis factor</fullName>
    </recommendedName>
</protein>
<comment type="function">
    <text evidence="2">Required for morphogenesis under gluconeogenic growth conditions.</text>
</comment>
<dbReference type="OrthoDB" id="9783842at2"/>
<comment type="similarity">
    <text evidence="2">Belongs to the gluconeogenesis factor family.</text>
</comment>
<sequence length="336" mass="37665">MKTYRIRKPKIVVMGGGTGLPVILKSLRNQGVDITAIVTVADDGGSSGVLRDSVKHMVPPGDLRNVLVSLSDMPKLYSDIFQYRFNKEDKFLANHALGNLIIAAIAEMRGSTYEAIRILNKMMHVEGNVYPSSEEPLVLHATFDDGTQAVGESKIALERKTIKEISVHSHQEEQAPKASRNVVRAILEADMIVLGPGSLYTSILPNLLIPEITQAILQTKAEIVYICNIMTQKGETEHFTDAQHIKVLHRHLKTNFVDTILVNIEKVPEDYMDYEKYDEYLVQVTHDFNGLREQGCRVVSNDFLALRDGGVFHDGDKVVDELLRIVYGPKSLERER</sequence>
<comment type="caution">
    <text evidence="3">The sequence shown here is derived from an EMBL/GenBank/DDBJ whole genome shotgun (WGS) entry which is preliminary data.</text>
</comment>
<dbReference type="PANTHER" id="PTHR30135:SF3">
    <property type="entry name" value="GLUCONEOGENESIS FACTOR-RELATED"/>
    <property type="match status" value="1"/>
</dbReference>
<dbReference type="InterPro" id="IPR002882">
    <property type="entry name" value="CofD"/>
</dbReference>
<dbReference type="AlphaFoldDB" id="S1NE94"/>
<dbReference type="InterPro" id="IPR038136">
    <property type="entry name" value="CofD-like_dom_sf"/>
</dbReference>
<gene>
    <name evidence="3" type="ORF">I568_00391</name>
</gene>
<accession>S1NE94</accession>
<dbReference type="Proteomes" id="UP000014113">
    <property type="component" value="Unassembled WGS sequence"/>
</dbReference>
<dbReference type="STRING" id="1121865.OMW_00813"/>
<evidence type="ECO:0000256" key="1">
    <source>
        <dbReference type="ARBA" id="ARBA00022490"/>
    </source>
</evidence>
<dbReference type="GO" id="GO:0043743">
    <property type="term" value="F:LPPG:FO 2-phospho-L-lactate transferase activity"/>
    <property type="evidence" value="ECO:0007669"/>
    <property type="project" value="InterPro"/>
</dbReference>
<evidence type="ECO:0000313" key="4">
    <source>
        <dbReference type="Proteomes" id="UP000014113"/>
    </source>
</evidence>
<organism evidence="3 4">
    <name type="scientific">Enterococcus columbae DSM 7374 = ATCC 51263</name>
    <dbReference type="NCBI Taxonomy" id="1121865"/>
    <lineage>
        <taxon>Bacteria</taxon>
        <taxon>Bacillati</taxon>
        <taxon>Bacillota</taxon>
        <taxon>Bacilli</taxon>
        <taxon>Lactobacillales</taxon>
        <taxon>Enterococcaceae</taxon>
        <taxon>Enterococcus</taxon>
    </lineage>
</organism>
<dbReference type="SUPFAM" id="SSF142338">
    <property type="entry name" value="CofD-like"/>
    <property type="match status" value="1"/>
</dbReference>
<dbReference type="RefSeq" id="WP_016182975.1">
    <property type="nucleotide sequence ID" value="NZ_JXKI01000022.1"/>
</dbReference>
<dbReference type="PANTHER" id="PTHR30135">
    <property type="entry name" value="UNCHARACTERIZED PROTEIN YVCK-RELATED"/>
    <property type="match status" value="1"/>
</dbReference>
<dbReference type="eggNOG" id="COG0391">
    <property type="taxonomic scope" value="Bacteria"/>
</dbReference>
<dbReference type="NCBIfam" id="TIGR01826">
    <property type="entry name" value="CofD_related"/>
    <property type="match status" value="1"/>
</dbReference>
<evidence type="ECO:0000313" key="3">
    <source>
        <dbReference type="EMBL" id="EOW87347.1"/>
    </source>
</evidence>
<dbReference type="EMBL" id="ASWJ01000003">
    <property type="protein sequence ID" value="EOW87347.1"/>
    <property type="molecule type" value="Genomic_DNA"/>
</dbReference>
<comment type="subcellular location">
    <subcellularLocation>
        <location evidence="2">Cytoplasm</location>
    </subcellularLocation>
</comment>
<dbReference type="Pfam" id="PF01933">
    <property type="entry name" value="CofD"/>
    <property type="match status" value="1"/>
</dbReference>
<proteinExistence type="inferred from homology"/>
<keyword evidence="1 2" id="KW-0963">Cytoplasm</keyword>